<accession>A0A4P9UN57</accession>
<reference evidence="3" key="1">
    <citation type="journal article" date="2019" name="J. Bacteriol.">
        <title>A Mutagenic Screen Identifies a TonB-Dependent Receptor Required for the Lanthanide Metal Switch in the Type I Methanotroph 'Methylotuvimicrobium buryatense' 5GB1C.</title>
        <authorList>
            <person name="Groom J.D."/>
            <person name="Ford S.M."/>
            <person name="Pesesky M.W."/>
            <person name="Lidstrom M.E."/>
        </authorList>
    </citation>
    <scope>NUCLEOTIDE SEQUENCE [LARGE SCALE GENOMIC DNA]</scope>
    <source>
        <strain evidence="3">5GB1C</strain>
    </source>
</reference>
<keyword evidence="1" id="KW-0732">Signal</keyword>
<dbReference type="STRING" id="675511.GCA_000341735_00783"/>
<dbReference type="EMBL" id="CP035467">
    <property type="protein sequence ID" value="QCW82754.1"/>
    <property type="molecule type" value="Genomic_DNA"/>
</dbReference>
<evidence type="ECO:0000313" key="3">
    <source>
        <dbReference type="Proteomes" id="UP000305881"/>
    </source>
</evidence>
<dbReference type="RefSeq" id="WP_017839408.1">
    <property type="nucleotide sequence ID" value="NZ_CP035467.1"/>
</dbReference>
<dbReference type="Proteomes" id="UP000305881">
    <property type="component" value="Chromosome"/>
</dbReference>
<name>A0A4P9UN57_METBY</name>
<evidence type="ECO:0000313" key="2">
    <source>
        <dbReference type="EMBL" id="QCW82754.1"/>
    </source>
</evidence>
<dbReference type="OrthoDB" id="5986634at2"/>
<feature type="signal peptide" evidence="1">
    <location>
        <begin position="1"/>
        <end position="27"/>
    </location>
</feature>
<organism evidence="2 3">
    <name type="scientific">Methylotuvimicrobium buryatense</name>
    <name type="common">Methylomicrobium buryatense</name>
    <dbReference type="NCBI Taxonomy" id="95641"/>
    <lineage>
        <taxon>Bacteria</taxon>
        <taxon>Pseudomonadati</taxon>
        <taxon>Pseudomonadota</taxon>
        <taxon>Gammaproteobacteria</taxon>
        <taxon>Methylococcales</taxon>
        <taxon>Methylococcaceae</taxon>
        <taxon>Methylotuvimicrobium</taxon>
    </lineage>
</organism>
<dbReference type="KEGG" id="mbur:EQU24_11260"/>
<dbReference type="AlphaFoldDB" id="A0A4P9UN57"/>
<sequence length="150" mass="16542">MKTMPFKKLLPIAGLFGASLFSSVTTAIEVNNLDAFKAIFGRYAPSGDCKKQPQIIVDETGFTFEVNGKSENATNPEFAASYGGNFYEGISLWFFPYYDPNKERPLLLTFNAGEKQGVLSVDTEFNYSGGPKLEAKYQSLVDGSPYKTCQ</sequence>
<evidence type="ECO:0000256" key="1">
    <source>
        <dbReference type="SAM" id="SignalP"/>
    </source>
</evidence>
<keyword evidence="3" id="KW-1185">Reference proteome</keyword>
<gene>
    <name evidence="2" type="ORF">EQU24_11260</name>
</gene>
<feature type="chain" id="PRO_5020342795" evidence="1">
    <location>
        <begin position="28"/>
        <end position="150"/>
    </location>
</feature>
<proteinExistence type="predicted"/>
<protein>
    <submittedName>
        <fullName evidence="2">Uncharacterized protein</fullName>
    </submittedName>
</protein>